<proteinExistence type="predicted"/>
<dbReference type="RefSeq" id="WP_087438382.1">
    <property type="nucleotide sequence ID" value="NZ_CP021416.1"/>
</dbReference>
<dbReference type="KEGG" id="suls:Sdiek1_1260"/>
<dbReference type="AlphaFoldDB" id="A0A1Y0HM22"/>
<evidence type="ECO:0000313" key="1">
    <source>
        <dbReference type="EMBL" id="ARU48424.1"/>
    </source>
</evidence>
<evidence type="ECO:0000313" key="2">
    <source>
        <dbReference type="Proteomes" id="UP000196005"/>
    </source>
</evidence>
<accession>A0A1Y0HM22</accession>
<gene>
    <name evidence="1" type="ORF">Sdiek1_1260</name>
</gene>
<dbReference type="Proteomes" id="UP000196005">
    <property type="component" value="Chromosome"/>
</dbReference>
<name>A0A1Y0HM22_9BACT</name>
<dbReference type="OrthoDB" id="7067623at2"/>
<organism evidence="1 2">
    <name type="scientific">Sulfurospirillum diekertiae</name>
    <dbReference type="NCBI Taxonomy" id="1854492"/>
    <lineage>
        <taxon>Bacteria</taxon>
        <taxon>Pseudomonadati</taxon>
        <taxon>Campylobacterota</taxon>
        <taxon>Epsilonproteobacteria</taxon>
        <taxon>Campylobacterales</taxon>
        <taxon>Sulfurospirillaceae</taxon>
        <taxon>Sulfurospirillum</taxon>
    </lineage>
</organism>
<dbReference type="EMBL" id="CP021416">
    <property type="protein sequence ID" value="ARU48424.1"/>
    <property type="molecule type" value="Genomic_DNA"/>
</dbReference>
<protein>
    <submittedName>
        <fullName evidence="1">Uncharacterized protein</fullName>
    </submittedName>
</protein>
<reference evidence="2" key="1">
    <citation type="submission" date="2017-05" db="EMBL/GenBank/DDBJ databases">
        <title>Dechlorination kinetics govern the competition between two new strains of the genus Sulfurospirillum.</title>
        <authorList>
            <person name="Buttet G.F."/>
            <person name="Murray A.M."/>
            <person name="Goris T."/>
            <person name="Burion M."/>
            <person name="Lin B."/>
            <person name="Rolle M."/>
            <person name="Maillard J."/>
        </authorList>
    </citation>
    <scope>NUCLEOTIDE SEQUENCE [LARGE SCALE GENOMIC DNA]</scope>
    <source>
        <strain evidence="2">SL2-1</strain>
    </source>
</reference>
<sequence>MATNTGKNHRIGSIKDRSQFYNERTNTYLERDAITGLILKGKQGKPFKGVAKEPDGRKK</sequence>
<keyword evidence="2" id="KW-1185">Reference proteome</keyword>